<dbReference type="SMART" id="SM00364">
    <property type="entry name" value="LRR_BAC"/>
    <property type="match status" value="3"/>
</dbReference>
<comment type="caution">
    <text evidence="4">The sequence shown here is derived from an EMBL/GenBank/DDBJ whole genome shotgun (WGS) entry which is preliminary data.</text>
</comment>
<evidence type="ECO:0000256" key="1">
    <source>
        <dbReference type="ARBA" id="ARBA00022614"/>
    </source>
</evidence>
<evidence type="ECO:0000256" key="2">
    <source>
        <dbReference type="ARBA" id="ARBA00022737"/>
    </source>
</evidence>
<feature type="domain" description="Effector-associated" evidence="3">
    <location>
        <begin position="249"/>
        <end position="323"/>
    </location>
</feature>
<dbReference type="Proteomes" id="UP000245762">
    <property type="component" value="Unassembled WGS sequence"/>
</dbReference>
<dbReference type="InterPro" id="IPR045439">
    <property type="entry name" value="EAD11"/>
</dbReference>
<keyword evidence="2" id="KW-0677">Repeat</keyword>
<dbReference type="GO" id="GO:0005737">
    <property type="term" value="C:cytoplasm"/>
    <property type="evidence" value="ECO:0007669"/>
    <property type="project" value="TreeGrafter"/>
</dbReference>
<proteinExistence type="predicted"/>
<gene>
    <name evidence="4" type="ORF">DKG77_11775</name>
</gene>
<organism evidence="4 5">
    <name type="scientific">Flagellimonas aquimarina</name>
    <dbReference type="NCBI Taxonomy" id="2201895"/>
    <lineage>
        <taxon>Bacteria</taxon>
        <taxon>Pseudomonadati</taxon>
        <taxon>Bacteroidota</taxon>
        <taxon>Flavobacteriia</taxon>
        <taxon>Flavobacteriales</taxon>
        <taxon>Flavobacteriaceae</taxon>
        <taxon>Flagellimonas</taxon>
    </lineage>
</organism>
<evidence type="ECO:0000313" key="5">
    <source>
        <dbReference type="Proteomes" id="UP000245762"/>
    </source>
</evidence>
<name>A0A316KZ59_9FLAO</name>
<reference evidence="4 5" key="1">
    <citation type="submission" date="2018-05" db="EMBL/GenBank/DDBJ databases">
        <title>Complete genome sequence of Flagellimonas aquimarina ECD12 isolated from seaweed Ecklonia cava.</title>
        <authorList>
            <person name="Choi S."/>
            <person name="Seong C."/>
        </authorList>
    </citation>
    <scope>NUCLEOTIDE SEQUENCE [LARGE SCALE GENOMIC DNA]</scope>
    <source>
        <strain evidence="4 5">ECD12</strain>
    </source>
</reference>
<dbReference type="Pfam" id="PF19964">
    <property type="entry name" value="EAD11"/>
    <property type="match status" value="1"/>
</dbReference>
<dbReference type="InterPro" id="IPR003591">
    <property type="entry name" value="Leu-rich_rpt_typical-subtyp"/>
</dbReference>
<keyword evidence="1" id="KW-0433">Leucine-rich repeat</keyword>
<protein>
    <recommendedName>
        <fullName evidence="3">Effector-associated domain-containing protein</fullName>
    </recommendedName>
</protein>
<dbReference type="EMBL" id="QGEG01000002">
    <property type="protein sequence ID" value="PWL38906.1"/>
    <property type="molecule type" value="Genomic_DNA"/>
</dbReference>
<evidence type="ECO:0000259" key="3">
    <source>
        <dbReference type="Pfam" id="PF19964"/>
    </source>
</evidence>
<accession>A0A316KZ59</accession>
<keyword evidence="5" id="KW-1185">Reference proteome</keyword>
<dbReference type="PROSITE" id="PS51450">
    <property type="entry name" value="LRR"/>
    <property type="match status" value="3"/>
</dbReference>
<dbReference type="SUPFAM" id="SSF52058">
    <property type="entry name" value="L domain-like"/>
    <property type="match status" value="1"/>
</dbReference>
<dbReference type="PANTHER" id="PTHR48051">
    <property type="match status" value="1"/>
</dbReference>
<dbReference type="Gene3D" id="3.80.10.10">
    <property type="entry name" value="Ribonuclease Inhibitor"/>
    <property type="match status" value="1"/>
</dbReference>
<evidence type="ECO:0000313" key="4">
    <source>
        <dbReference type="EMBL" id="PWL38906.1"/>
    </source>
</evidence>
<dbReference type="InterPro" id="IPR050216">
    <property type="entry name" value="LRR_domain-containing"/>
</dbReference>
<dbReference type="Pfam" id="PF13855">
    <property type="entry name" value="LRR_8"/>
    <property type="match status" value="1"/>
</dbReference>
<dbReference type="Pfam" id="PF00560">
    <property type="entry name" value="LRR_1"/>
    <property type="match status" value="1"/>
</dbReference>
<dbReference type="OrthoDB" id="1426594at2"/>
<dbReference type="InterPro" id="IPR032675">
    <property type="entry name" value="LRR_dom_sf"/>
</dbReference>
<dbReference type="PANTHER" id="PTHR48051:SF1">
    <property type="entry name" value="RAS SUPPRESSOR PROTEIN 1"/>
    <property type="match status" value="1"/>
</dbReference>
<dbReference type="SMART" id="SM00369">
    <property type="entry name" value="LRR_TYP"/>
    <property type="match status" value="4"/>
</dbReference>
<dbReference type="InterPro" id="IPR001611">
    <property type="entry name" value="Leu-rich_rpt"/>
</dbReference>
<dbReference type="AlphaFoldDB" id="A0A316KZ59"/>
<sequence>MYSRGSEDGYFTIFISFSSIKMLKDNNNMRKTTIKPKIVLNEKDLKKIPEKALNEKNLLKLKLINNEIKNIPKEIENLKRLETFDISNNSIIHTYTKLFELQKLKILNLNNNRIKGIPRQIGKLKELKKLQLSNNLLKQLPKEIEKLENLIELNISYNKFETFPEEIFKLKQLKVIWMGGNFFEILPIEKLLTELPLLKNVYTYSNIKYHNTKGLIDDNYVRLSKIKGNNYSIFKKKPEEIIINEVNNTLKRITSYIMKGQLKKFFQSVANYESLFQHNELKSIYNLQAQWNIVENQTYANIINKENETIEKNKIINGLLSIVLK</sequence>